<evidence type="ECO:0008006" key="11">
    <source>
        <dbReference type="Google" id="ProtNLM"/>
    </source>
</evidence>
<keyword evidence="5" id="KW-0092">Biotin</keyword>
<dbReference type="InterPro" id="IPR005479">
    <property type="entry name" value="CPAse_ATP-bd"/>
</dbReference>
<dbReference type="InterPro" id="IPR050856">
    <property type="entry name" value="Biotin_carboxylase_complex"/>
</dbReference>
<evidence type="ECO:0000256" key="3">
    <source>
        <dbReference type="ARBA" id="ARBA00022741"/>
    </source>
</evidence>
<dbReference type="InterPro" id="IPR005482">
    <property type="entry name" value="Biotin_COase_C"/>
</dbReference>
<evidence type="ECO:0000256" key="2">
    <source>
        <dbReference type="ARBA" id="ARBA00022598"/>
    </source>
</evidence>
<dbReference type="SMART" id="SM00878">
    <property type="entry name" value="Biotin_carb_C"/>
    <property type="match status" value="1"/>
</dbReference>
<dbReference type="InterPro" id="IPR005481">
    <property type="entry name" value="BC-like_N"/>
</dbReference>
<comment type="caution">
    <text evidence="9">The sequence shown here is derived from an EMBL/GenBank/DDBJ whole genome shotgun (WGS) entry which is preliminary data.</text>
</comment>
<dbReference type="Gene3D" id="3.30.700.40">
    <property type="match status" value="1"/>
</dbReference>
<dbReference type="Pfam" id="PF00289">
    <property type="entry name" value="Biotin_carb_N"/>
    <property type="match status" value="1"/>
</dbReference>
<dbReference type="Pfam" id="PF02786">
    <property type="entry name" value="CPSase_L_D2"/>
    <property type="match status" value="1"/>
</dbReference>
<dbReference type="FunFam" id="3.30.1490.20:FF:000003">
    <property type="entry name" value="acetyl-CoA carboxylase isoform X1"/>
    <property type="match status" value="1"/>
</dbReference>
<reference evidence="10" key="1">
    <citation type="submission" date="2020-01" db="EMBL/GenBank/DDBJ databases">
        <title>Draft genome sequence of the Termite Coptotermes fromosanus.</title>
        <authorList>
            <person name="Itakura S."/>
            <person name="Yosikawa Y."/>
            <person name="Umezawa K."/>
        </authorList>
    </citation>
    <scope>NUCLEOTIDE SEQUENCE [LARGE SCALE GENOMIC DNA]</scope>
</reference>
<evidence type="ECO:0000259" key="7">
    <source>
        <dbReference type="PROSITE" id="PS50975"/>
    </source>
</evidence>
<feature type="domain" description="ATP-grasp" evidence="7">
    <location>
        <begin position="77"/>
        <end position="275"/>
    </location>
</feature>
<dbReference type="Gene3D" id="3.30.470.20">
    <property type="entry name" value="ATP-grasp fold, B domain"/>
    <property type="match status" value="1"/>
</dbReference>
<dbReference type="CDD" id="cd06850">
    <property type="entry name" value="biotinyl_domain"/>
    <property type="match status" value="1"/>
</dbReference>
<comment type="cofactor">
    <cofactor evidence="1">
        <name>biotin</name>
        <dbReference type="ChEBI" id="CHEBI:57586"/>
    </cofactor>
</comment>
<keyword evidence="2" id="KW-0436">Ligase</keyword>
<name>A0A6L2PRL2_COPFO</name>
<organism evidence="9 10">
    <name type="scientific">Coptotermes formosanus</name>
    <name type="common">Formosan subterranean termite</name>
    <dbReference type="NCBI Taxonomy" id="36987"/>
    <lineage>
        <taxon>Eukaryota</taxon>
        <taxon>Metazoa</taxon>
        <taxon>Ecdysozoa</taxon>
        <taxon>Arthropoda</taxon>
        <taxon>Hexapoda</taxon>
        <taxon>Insecta</taxon>
        <taxon>Pterygota</taxon>
        <taxon>Neoptera</taxon>
        <taxon>Polyneoptera</taxon>
        <taxon>Dictyoptera</taxon>
        <taxon>Blattodea</taxon>
        <taxon>Blattoidea</taxon>
        <taxon>Termitoidae</taxon>
        <taxon>Rhinotermitidae</taxon>
        <taxon>Coptotermes</taxon>
    </lineage>
</organism>
<dbReference type="InterPro" id="IPR016185">
    <property type="entry name" value="PreATP-grasp_dom_sf"/>
</dbReference>
<dbReference type="GO" id="GO:0005739">
    <property type="term" value="C:mitochondrion"/>
    <property type="evidence" value="ECO:0007669"/>
    <property type="project" value="TreeGrafter"/>
</dbReference>
<dbReference type="OrthoDB" id="196847at2759"/>
<evidence type="ECO:0000256" key="4">
    <source>
        <dbReference type="ARBA" id="ARBA00022840"/>
    </source>
</evidence>
<evidence type="ECO:0000256" key="6">
    <source>
        <dbReference type="PROSITE-ProRule" id="PRU00409"/>
    </source>
</evidence>
<dbReference type="GO" id="GO:0004485">
    <property type="term" value="F:methylcrotonoyl-CoA carboxylase activity"/>
    <property type="evidence" value="ECO:0007669"/>
    <property type="project" value="TreeGrafter"/>
</dbReference>
<dbReference type="InterPro" id="IPR011053">
    <property type="entry name" value="Single_hybrid_motif"/>
</dbReference>
<dbReference type="Gene3D" id="3.40.50.20">
    <property type="match status" value="1"/>
</dbReference>
<evidence type="ECO:0000313" key="9">
    <source>
        <dbReference type="EMBL" id="GFG33095.1"/>
    </source>
</evidence>
<dbReference type="PROSITE" id="PS50975">
    <property type="entry name" value="ATP_GRASP"/>
    <property type="match status" value="1"/>
</dbReference>
<dbReference type="AlphaFoldDB" id="A0A6L2PRL2"/>
<dbReference type="EMBL" id="BLKM01000403">
    <property type="protein sequence ID" value="GFG33095.1"/>
    <property type="molecule type" value="Genomic_DNA"/>
</dbReference>
<dbReference type="InterPro" id="IPR013815">
    <property type="entry name" value="ATP_grasp_subdomain_1"/>
</dbReference>
<dbReference type="InParanoid" id="A0A6L2PRL2"/>
<dbReference type="GO" id="GO:0046872">
    <property type="term" value="F:metal ion binding"/>
    <property type="evidence" value="ECO:0007669"/>
    <property type="project" value="InterPro"/>
</dbReference>
<dbReference type="SUPFAM" id="SSF52440">
    <property type="entry name" value="PreATP-grasp domain"/>
    <property type="match status" value="1"/>
</dbReference>
<keyword evidence="4 6" id="KW-0067">ATP-binding</keyword>
<keyword evidence="3 6" id="KW-0547">Nucleotide-binding</keyword>
<keyword evidence="10" id="KW-1185">Reference proteome</keyword>
<dbReference type="FunCoup" id="A0A6L2PRL2">
    <property type="interactions" value="1495"/>
</dbReference>
<gene>
    <name evidence="9" type="ORF">Cfor_12117</name>
</gene>
<dbReference type="InterPro" id="IPR011761">
    <property type="entry name" value="ATP-grasp"/>
</dbReference>
<evidence type="ECO:0000256" key="5">
    <source>
        <dbReference type="ARBA" id="ARBA00023267"/>
    </source>
</evidence>
<dbReference type="InterPro" id="IPR011764">
    <property type="entry name" value="Biotin_carboxylation_dom"/>
</dbReference>
<dbReference type="SUPFAM" id="SSF56059">
    <property type="entry name" value="Glutathione synthetase ATP-binding domain-like"/>
    <property type="match status" value="1"/>
</dbReference>
<dbReference type="SUPFAM" id="SSF51230">
    <property type="entry name" value="Single hybrid motif"/>
    <property type="match status" value="1"/>
</dbReference>
<protein>
    <recommendedName>
        <fullName evidence="11">Methylcrotonoyl-CoA carboxylase subunit alpha, mitochondrial</fullName>
    </recommendedName>
</protein>
<dbReference type="PANTHER" id="PTHR18866:SF33">
    <property type="entry name" value="METHYLCROTONOYL-COA CARBOXYLASE SUBUNIT ALPHA, MITOCHONDRIAL-RELATED"/>
    <property type="match status" value="1"/>
</dbReference>
<dbReference type="GO" id="GO:0005524">
    <property type="term" value="F:ATP binding"/>
    <property type="evidence" value="ECO:0007669"/>
    <property type="project" value="UniProtKB-UniRule"/>
</dbReference>
<accession>A0A6L2PRL2</accession>
<proteinExistence type="predicted"/>
<dbReference type="SUPFAM" id="SSF51246">
    <property type="entry name" value="Rudiment single hybrid motif"/>
    <property type="match status" value="1"/>
</dbReference>
<dbReference type="Proteomes" id="UP000502823">
    <property type="component" value="Unassembled WGS sequence"/>
</dbReference>
<sequence>MADEAYNIGLPPSQESYLKKEKIIDIAKHSGCQAIHPGYGFLSENTEFAQLCHKSDVIFIGPPASAIRDMGIKSTSKSIMSAAGVPIIEGYHGEDQSTTRLKQEAEHIGFPLMIKAVRGGGGKGMRIAFTVSEFESQLESARHEALKSFGDQAMLLEKYVEEPRHIEVQIFGDHFGNYVHLFERDCSVQRRHQKIIEEAPAPHMSQSLRNQLGETAVKAAHAVNYVGAGTVEFILDRHSHAFYFMEMNTRLQVEHPVTEMVTNTDLVEWQFRVASGEKLPLSQEEICLRGHAFEARICAESPVNNFMPCTGILQYLTTPVPSTDVRVETGVRQGDEVSVHYDPMIAKLVVWGEDRTDALMKMRVQLANYNIVGVDTNVDFILVLCHHSEFISGNVHTNFIQQHHSELLTQKTPPDHVIIQAALAVVLNEQLKAQKAAAASQDPFSPFVSEFGMRLSHLLVRDFIFRYGKQVVTVQLTYEKQGHFLVRINGVEKLLDVTGTLLMTDNRLHLACHIDKKVFKSHVFITPSDIHLFTKDGSYQFSLPVPKFLSMEAEGVGATGGDVAVAPMPGVVEKLCVTVGDLVKMGDPVFIIIAMKMEVCSLINVLQNKLLRVLPEKY</sequence>
<dbReference type="InterPro" id="IPR011054">
    <property type="entry name" value="Rudment_hybrid_motif"/>
</dbReference>
<evidence type="ECO:0000259" key="8">
    <source>
        <dbReference type="PROSITE" id="PS50979"/>
    </source>
</evidence>
<dbReference type="PANTHER" id="PTHR18866">
    <property type="entry name" value="CARBOXYLASE:PYRUVATE/ACETYL-COA/PROPIONYL-COA CARBOXYLASE"/>
    <property type="match status" value="1"/>
</dbReference>
<feature type="domain" description="Biotin carboxylation" evidence="8">
    <location>
        <begin position="1"/>
        <end position="405"/>
    </location>
</feature>
<dbReference type="Gene3D" id="2.40.50.100">
    <property type="match status" value="1"/>
</dbReference>
<dbReference type="Pfam" id="PF02785">
    <property type="entry name" value="Biotin_carb_C"/>
    <property type="match status" value="1"/>
</dbReference>
<dbReference type="PROSITE" id="PS50979">
    <property type="entry name" value="BC"/>
    <property type="match status" value="1"/>
</dbReference>
<dbReference type="Gene3D" id="3.30.1490.20">
    <property type="entry name" value="ATP-grasp fold, A domain"/>
    <property type="match status" value="1"/>
</dbReference>
<evidence type="ECO:0000313" key="10">
    <source>
        <dbReference type="Proteomes" id="UP000502823"/>
    </source>
</evidence>
<dbReference type="FunFam" id="3.30.470.20:FF:000028">
    <property type="entry name" value="Methylcrotonoyl-CoA carboxylase subunit alpha, mitochondrial"/>
    <property type="match status" value="1"/>
</dbReference>
<evidence type="ECO:0000256" key="1">
    <source>
        <dbReference type="ARBA" id="ARBA00001953"/>
    </source>
</evidence>
<dbReference type="PROSITE" id="PS00867">
    <property type="entry name" value="CPSASE_2"/>
    <property type="match status" value="1"/>
</dbReference>